<dbReference type="Pfam" id="PF08241">
    <property type="entry name" value="Methyltransf_11"/>
    <property type="match status" value="1"/>
</dbReference>
<gene>
    <name evidence="2" type="ORF">AKJ37_04835</name>
</gene>
<dbReference type="PANTHER" id="PTHR43591:SF24">
    <property type="entry name" value="2-METHOXY-6-POLYPRENYL-1,4-BENZOQUINOL METHYLASE, MITOCHONDRIAL"/>
    <property type="match status" value="1"/>
</dbReference>
<dbReference type="Gene3D" id="3.40.50.150">
    <property type="entry name" value="Vaccinia Virus protein VP39"/>
    <property type="match status" value="1"/>
</dbReference>
<evidence type="ECO:0000313" key="2">
    <source>
        <dbReference type="EMBL" id="KXA96594.1"/>
    </source>
</evidence>
<feature type="domain" description="Methyltransferase type 11" evidence="1">
    <location>
        <begin position="19"/>
        <end position="118"/>
    </location>
</feature>
<accession>A0A133UQS4</accession>
<dbReference type="GO" id="GO:0008757">
    <property type="term" value="F:S-adenosylmethionine-dependent methyltransferase activity"/>
    <property type="evidence" value="ECO:0007669"/>
    <property type="project" value="InterPro"/>
</dbReference>
<dbReference type="CDD" id="cd02440">
    <property type="entry name" value="AdoMet_MTases"/>
    <property type="match status" value="1"/>
</dbReference>
<keyword evidence="3" id="KW-1185">Reference proteome</keyword>
<comment type="caution">
    <text evidence="2">The sequence shown here is derived from an EMBL/GenBank/DDBJ whole genome shotgun (WGS) entry which is preliminary data.</text>
</comment>
<evidence type="ECO:0000313" key="3">
    <source>
        <dbReference type="Proteomes" id="UP000070463"/>
    </source>
</evidence>
<sequence>MLQTIDFDVFEVKPGEVMVDVGCGTGRHSLTDKICDATIISLDKDEDCLEEIEYKLGGPQKHHNGNRIYLIRGEALKLPFPDQSIDMVVCSEVLEHISSFEDCLTEIHRVLKPGGNLAVSVPTHFSEIFIDALADEYLGKSGGHVHVFKRKELIEIVENNGFKIWETDAGHSLHFFYWLLRAFFGIEEEDNLIPNIYRSFLENIDGSEFWETVEDNLNKLVPKSTIIYAEKA</sequence>
<protein>
    <recommendedName>
        <fullName evidence="1">Methyltransferase type 11 domain-containing protein</fullName>
    </recommendedName>
</protein>
<name>A0A133UQS4_9EURY</name>
<evidence type="ECO:0000259" key="1">
    <source>
        <dbReference type="Pfam" id="PF08241"/>
    </source>
</evidence>
<organism evidence="2 3">
    <name type="scientific">candidate division MSBL1 archaeon SCGC-AAA259I09</name>
    <dbReference type="NCBI Taxonomy" id="1698267"/>
    <lineage>
        <taxon>Archaea</taxon>
        <taxon>Methanobacteriati</taxon>
        <taxon>Methanobacteriota</taxon>
        <taxon>candidate division MSBL1</taxon>
    </lineage>
</organism>
<reference evidence="2 3" key="1">
    <citation type="journal article" date="2016" name="Sci. Rep.">
        <title>Metabolic traits of an uncultured archaeal lineage -MSBL1- from brine pools of the Red Sea.</title>
        <authorList>
            <person name="Mwirichia R."/>
            <person name="Alam I."/>
            <person name="Rashid M."/>
            <person name="Vinu M."/>
            <person name="Ba-Alawi W."/>
            <person name="Anthony Kamau A."/>
            <person name="Kamanda Ngugi D."/>
            <person name="Goker M."/>
            <person name="Klenk H.P."/>
            <person name="Bajic V."/>
            <person name="Stingl U."/>
        </authorList>
    </citation>
    <scope>NUCLEOTIDE SEQUENCE [LARGE SCALE GENOMIC DNA]</scope>
    <source>
        <strain evidence="2">SCGC-AAA259I09</strain>
    </source>
</reference>
<dbReference type="InterPro" id="IPR029063">
    <property type="entry name" value="SAM-dependent_MTases_sf"/>
</dbReference>
<dbReference type="InterPro" id="IPR013216">
    <property type="entry name" value="Methyltransf_11"/>
</dbReference>
<dbReference type="AlphaFoldDB" id="A0A133UQS4"/>
<dbReference type="SUPFAM" id="SSF53335">
    <property type="entry name" value="S-adenosyl-L-methionine-dependent methyltransferases"/>
    <property type="match status" value="1"/>
</dbReference>
<dbReference type="EMBL" id="LHXR01000072">
    <property type="protein sequence ID" value="KXA96594.1"/>
    <property type="molecule type" value="Genomic_DNA"/>
</dbReference>
<proteinExistence type="predicted"/>
<dbReference type="Proteomes" id="UP000070463">
    <property type="component" value="Unassembled WGS sequence"/>
</dbReference>
<dbReference type="PANTHER" id="PTHR43591">
    <property type="entry name" value="METHYLTRANSFERASE"/>
    <property type="match status" value="1"/>
</dbReference>